<name>A0ABR3LEI0_9TELE</name>
<accession>A0ABR3LEI0</accession>
<dbReference type="Proteomes" id="UP001558613">
    <property type="component" value="Unassembled WGS sequence"/>
</dbReference>
<reference evidence="2 3" key="1">
    <citation type="submission" date="2023-09" db="EMBL/GenBank/DDBJ databases">
        <authorList>
            <person name="Wang M."/>
        </authorList>
    </citation>
    <scope>NUCLEOTIDE SEQUENCE [LARGE SCALE GENOMIC DNA]</scope>
    <source>
        <strain evidence="2">GT-2023</strain>
        <tissue evidence="2">Liver</tissue>
    </source>
</reference>
<evidence type="ECO:0000256" key="1">
    <source>
        <dbReference type="SAM" id="MobiDB-lite"/>
    </source>
</evidence>
<keyword evidence="3" id="KW-1185">Reference proteome</keyword>
<feature type="compositionally biased region" description="Basic and acidic residues" evidence="1">
    <location>
        <begin position="70"/>
        <end position="89"/>
    </location>
</feature>
<organism evidence="2 3">
    <name type="scientific">Cirrhinus molitorella</name>
    <name type="common">mud carp</name>
    <dbReference type="NCBI Taxonomy" id="172907"/>
    <lineage>
        <taxon>Eukaryota</taxon>
        <taxon>Metazoa</taxon>
        <taxon>Chordata</taxon>
        <taxon>Craniata</taxon>
        <taxon>Vertebrata</taxon>
        <taxon>Euteleostomi</taxon>
        <taxon>Actinopterygii</taxon>
        <taxon>Neopterygii</taxon>
        <taxon>Teleostei</taxon>
        <taxon>Ostariophysi</taxon>
        <taxon>Cypriniformes</taxon>
        <taxon>Cyprinidae</taxon>
        <taxon>Labeoninae</taxon>
        <taxon>Labeonini</taxon>
        <taxon>Cirrhinus</taxon>
    </lineage>
</organism>
<comment type="caution">
    <text evidence="2">The sequence shown here is derived from an EMBL/GenBank/DDBJ whole genome shotgun (WGS) entry which is preliminary data.</text>
</comment>
<proteinExistence type="predicted"/>
<evidence type="ECO:0000313" key="3">
    <source>
        <dbReference type="Proteomes" id="UP001558613"/>
    </source>
</evidence>
<evidence type="ECO:0000313" key="2">
    <source>
        <dbReference type="EMBL" id="KAL1251299.1"/>
    </source>
</evidence>
<protein>
    <submittedName>
        <fullName evidence="2">Uncharacterized protein</fullName>
    </submittedName>
</protein>
<dbReference type="EMBL" id="JAYMGO010000022">
    <property type="protein sequence ID" value="KAL1251299.1"/>
    <property type="molecule type" value="Genomic_DNA"/>
</dbReference>
<feature type="compositionally biased region" description="Basic and acidic residues" evidence="1">
    <location>
        <begin position="24"/>
        <end position="35"/>
    </location>
</feature>
<feature type="region of interest" description="Disordered" evidence="1">
    <location>
        <begin position="24"/>
        <end position="89"/>
    </location>
</feature>
<gene>
    <name evidence="2" type="ORF">QQF64_019095</name>
</gene>
<sequence length="89" mass="10097">MGSQNTGIITECVVGGWDERPCSMARRRERDDGRKQQMKRCKSIVDSMPHQSYRKEQPGRKGNARNEVNPSKERSVKIGEDHGKCHEGA</sequence>